<comment type="domain">
    <text evidence="7">The DHHC domain is required for palmitoyltransferase activity.</text>
</comment>
<accession>A0A183MMH8</accession>
<dbReference type="EMBL" id="UZAI01017327">
    <property type="protein sequence ID" value="VDP23388.1"/>
    <property type="molecule type" value="Genomic_DNA"/>
</dbReference>
<feature type="transmembrane region" description="Helical" evidence="7">
    <location>
        <begin position="372"/>
        <end position="393"/>
    </location>
</feature>
<dbReference type="STRING" id="48269.A0A183MMH8"/>
<organism evidence="8 9">
    <name type="scientific">Schistosoma margrebowiei</name>
    <dbReference type="NCBI Taxonomy" id="48269"/>
    <lineage>
        <taxon>Eukaryota</taxon>
        <taxon>Metazoa</taxon>
        <taxon>Spiralia</taxon>
        <taxon>Lophotrochozoa</taxon>
        <taxon>Platyhelminthes</taxon>
        <taxon>Trematoda</taxon>
        <taxon>Digenea</taxon>
        <taxon>Strigeidida</taxon>
        <taxon>Schistosomatoidea</taxon>
        <taxon>Schistosomatidae</taxon>
        <taxon>Schistosoma</taxon>
    </lineage>
</organism>
<keyword evidence="9" id="KW-1185">Reference proteome</keyword>
<keyword evidence="6 7" id="KW-0012">Acyltransferase</keyword>
<evidence type="ECO:0000313" key="8">
    <source>
        <dbReference type="EMBL" id="VDP23388.1"/>
    </source>
</evidence>
<dbReference type="InterPro" id="IPR043955">
    <property type="entry name" value="DUF5746"/>
</dbReference>
<evidence type="ECO:0000313" key="9">
    <source>
        <dbReference type="Proteomes" id="UP000277204"/>
    </source>
</evidence>
<proteinExistence type="inferred from homology"/>
<evidence type="ECO:0000256" key="4">
    <source>
        <dbReference type="ARBA" id="ARBA00022989"/>
    </source>
</evidence>
<dbReference type="Proteomes" id="UP000277204">
    <property type="component" value="Unassembled WGS sequence"/>
</dbReference>
<dbReference type="GO" id="GO:0016020">
    <property type="term" value="C:membrane"/>
    <property type="evidence" value="ECO:0007669"/>
    <property type="project" value="UniProtKB-SubCell"/>
</dbReference>
<keyword evidence="2 7" id="KW-0808">Transferase</keyword>
<evidence type="ECO:0000256" key="1">
    <source>
        <dbReference type="ARBA" id="ARBA00004141"/>
    </source>
</evidence>
<dbReference type="InterPro" id="IPR001594">
    <property type="entry name" value="Palmitoyltrfase_DHHC"/>
</dbReference>
<comment type="similarity">
    <text evidence="7">Belongs to the DHHC palmitoyltransferase family.</text>
</comment>
<keyword evidence="4 7" id="KW-1133">Transmembrane helix</keyword>
<dbReference type="Pfam" id="PF01529">
    <property type="entry name" value="DHHC"/>
    <property type="match status" value="1"/>
</dbReference>
<evidence type="ECO:0000256" key="5">
    <source>
        <dbReference type="ARBA" id="ARBA00023136"/>
    </source>
</evidence>
<protein>
    <recommendedName>
        <fullName evidence="7">Palmitoyltransferase</fullName>
        <ecNumber evidence="7">2.3.1.225</ecNumber>
    </recommendedName>
</protein>
<dbReference type="Pfam" id="PF19017">
    <property type="entry name" value="DUF5746"/>
    <property type="match status" value="1"/>
</dbReference>
<feature type="transmembrane region" description="Helical" evidence="7">
    <location>
        <begin position="316"/>
        <end position="335"/>
    </location>
</feature>
<keyword evidence="5 7" id="KW-0472">Membrane</keyword>
<evidence type="ECO:0000256" key="7">
    <source>
        <dbReference type="RuleBase" id="RU079119"/>
    </source>
</evidence>
<dbReference type="GO" id="GO:0019706">
    <property type="term" value="F:protein-cysteine S-palmitoyltransferase activity"/>
    <property type="evidence" value="ECO:0007669"/>
    <property type="project" value="UniProtKB-EC"/>
</dbReference>
<dbReference type="AlphaFoldDB" id="A0A183MMH8"/>
<dbReference type="PANTHER" id="PTHR12246">
    <property type="entry name" value="PALMITOYLTRANSFERASE ZDHHC16"/>
    <property type="match status" value="1"/>
</dbReference>
<evidence type="ECO:0000256" key="2">
    <source>
        <dbReference type="ARBA" id="ARBA00022679"/>
    </source>
</evidence>
<dbReference type="PROSITE" id="PS50216">
    <property type="entry name" value="DHHC"/>
    <property type="match status" value="1"/>
</dbReference>
<evidence type="ECO:0000256" key="6">
    <source>
        <dbReference type="ARBA" id="ARBA00023315"/>
    </source>
</evidence>
<evidence type="ECO:0000256" key="3">
    <source>
        <dbReference type="ARBA" id="ARBA00022692"/>
    </source>
</evidence>
<comment type="catalytic activity">
    <reaction evidence="7">
        <text>L-cysteinyl-[protein] + hexadecanoyl-CoA = S-hexadecanoyl-L-cysteinyl-[protein] + CoA</text>
        <dbReference type="Rhea" id="RHEA:36683"/>
        <dbReference type="Rhea" id="RHEA-COMP:10131"/>
        <dbReference type="Rhea" id="RHEA-COMP:11032"/>
        <dbReference type="ChEBI" id="CHEBI:29950"/>
        <dbReference type="ChEBI" id="CHEBI:57287"/>
        <dbReference type="ChEBI" id="CHEBI:57379"/>
        <dbReference type="ChEBI" id="CHEBI:74151"/>
        <dbReference type="EC" id="2.3.1.225"/>
    </reaction>
</comment>
<dbReference type="EC" id="2.3.1.225" evidence="7"/>
<feature type="transmembrane region" description="Helical" evidence="7">
    <location>
        <begin position="68"/>
        <end position="87"/>
    </location>
</feature>
<gene>
    <name evidence="8" type="ORF">SMRZ_LOCUS17253</name>
</gene>
<keyword evidence="3 7" id="KW-0812">Transmembrane</keyword>
<reference evidence="8 9" key="1">
    <citation type="submission" date="2018-11" db="EMBL/GenBank/DDBJ databases">
        <authorList>
            <consortium name="Pathogen Informatics"/>
        </authorList>
    </citation>
    <scope>NUCLEOTIDE SEQUENCE [LARGE SCALE GENOMIC DNA]</scope>
    <source>
        <strain evidence="8 9">Zambia</strain>
    </source>
</reference>
<name>A0A183MMH8_9TREM</name>
<feature type="transmembrane region" description="Helical" evidence="7">
    <location>
        <begin position="347"/>
        <end position="366"/>
    </location>
</feature>
<sequence>MKHLIIVAKEDNNTNIIHSELIDQSHNEHIGNSLNFLDPHGEQCSNKNLINNSQYEDKLMKTSRLKRVYSICCWLVVIIFVTIAYVTKTNYLEYSNKPIVKQTQHCFVCDNYASLSDSSGFRPGPGTGLAWFGGKPVVGGWTSMSSNGNHLRNGLTSLQISRLCSERVNRSAIKLLIDSENYGKCENINYNGCAKIVTKSWRVRPQLGVPSLTAVVVSRTCAAIPEGYGVGCFNSVGGAGMRRTICYCRDPSIRSLLLSSKSKPDWTYCLTCQTLRPPRAHHCFDCAICVLRRDHHCTIIGQCIGHANWRYFCNTLLYSILGCAFISYYNLILIFQSNYFPITWSIYYRLLCMIAPPGFMWLIGYLTFLQSIIFLTTSLSTIITCLLFVFMIYELNLMFTNQTMFERAFKSFDQFYWNNNYDKHMTGNKKFEEEINSTSGSSSSTTTSTSVLHHRRQESLYNIGYKNNIKQYLGERWILAILCPFVHSPLTTDGLSFPTSDSVKFK</sequence>
<comment type="subcellular location">
    <subcellularLocation>
        <location evidence="1">Membrane</location>
        <topology evidence="1">Multi-pass membrane protein</topology>
    </subcellularLocation>
</comment>
<dbReference type="InterPro" id="IPR039859">
    <property type="entry name" value="PFA4/ZDH16/20/ERF2-like"/>
</dbReference>